<organism evidence="1 2">
    <name type="scientific">Lentzea albidocapillata subsp. violacea</name>
    <dbReference type="NCBI Taxonomy" id="128104"/>
    <lineage>
        <taxon>Bacteria</taxon>
        <taxon>Bacillati</taxon>
        <taxon>Actinomycetota</taxon>
        <taxon>Actinomycetes</taxon>
        <taxon>Pseudonocardiales</taxon>
        <taxon>Pseudonocardiaceae</taxon>
        <taxon>Lentzea</taxon>
    </lineage>
</organism>
<dbReference type="EMBL" id="FNET01000004">
    <property type="protein sequence ID" value="SDK06836.1"/>
    <property type="molecule type" value="Genomic_DNA"/>
</dbReference>
<gene>
    <name evidence="1" type="ORF">SAMN04488074_104165</name>
</gene>
<name>A0A1G8YVP8_9PSEU</name>
<dbReference type="AlphaFoldDB" id="A0A1G8YVP8"/>
<sequence length="157" mass="16827">MEELTAALTELEAPFRTLVDDSEWAHASVEGLVLDLGTWWSADARTRLQPQVTFSDAFSEASRHNGGTYVEGYVWTDGLAVAAAWCGLSGAVVYGPRAEAYLGVGLSPHFCRRIQQRNGTAAVLMSKHPRLLPLLRDGLPRGAVVPGGRPGPRSLGA</sequence>
<accession>A0A1G8YVP8</accession>
<reference evidence="2" key="1">
    <citation type="submission" date="2016-10" db="EMBL/GenBank/DDBJ databases">
        <authorList>
            <person name="Varghese N."/>
            <person name="Submissions S."/>
        </authorList>
    </citation>
    <scope>NUCLEOTIDE SEQUENCE [LARGE SCALE GENOMIC DNA]</scope>
    <source>
        <strain evidence="2">DSM 44796</strain>
    </source>
</reference>
<dbReference type="Proteomes" id="UP000199682">
    <property type="component" value="Unassembled WGS sequence"/>
</dbReference>
<protein>
    <submittedName>
        <fullName evidence="1">Uncharacterized protein</fullName>
    </submittedName>
</protein>
<dbReference type="RefSeq" id="WP_090005782.1">
    <property type="nucleotide sequence ID" value="NZ_FNET01000004.1"/>
</dbReference>
<proteinExistence type="predicted"/>
<evidence type="ECO:0000313" key="2">
    <source>
        <dbReference type="Proteomes" id="UP000199682"/>
    </source>
</evidence>
<evidence type="ECO:0000313" key="1">
    <source>
        <dbReference type="EMBL" id="SDK06836.1"/>
    </source>
</evidence>